<dbReference type="Pfam" id="PF13637">
    <property type="entry name" value="Ank_4"/>
    <property type="match status" value="1"/>
</dbReference>
<dbReference type="PROSITE" id="PS50088">
    <property type="entry name" value="ANK_REPEAT"/>
    <property type="match status" value="6"/>
</dbReference>
<dbReference type="EMBL" id="JAUKUA010000002">
    <property type="protein sequence ID" value="KAK0726112.1"/>
    <property type="molecule type" value="Genomic_DNA"/>
</dbReference>
<evidence type="ECO:0000256" key="1">
    <source>
        <dbReference type="ARBA" id="ARBA00022737"/>
    </source>
</evidence>
<proteinExistence type="predicted"/>
<accession>A0AA40E5S6</accession>
<feature type="repeat" description="ANK" evidence="3">
    <location>
        <begin position="1138"/>
        <end position="1170"/>
    </location>
</feature>
<evidence type="ECO:0000313" key="5">
    <source>
        <dbReference type="EMBL" id="KAK0726112.1"/>
    </source>
</evidence>
<dbReference type="SMART" id="SM00248">
    <property type="entry name" value="ANK"/>
    <property type="match status" value="12"/>
</dbReference>
<reference evidence="5" key="1">
    <citation type="submission" date="2023-06" db="EMBL/GenBank/DDBJ databases">
        <title>Genome-scale phylogeny and comparative genomics of the fungal order Sordariales.</title>
        <authorList>
            <consortium name="Lawrence Berkeley National Laboratory"/>
            <person name="Hensen N."/>
            <person name="Bonometti L."/>
            <person name="Westerberg I."/>
            <person name="Brannstrom I.O."/>
            <person name="Guillou S."/>
            <person name="Cros-Aarteil S."/>
            <person name="Calhoun S."/>
            <person name="Haridas S."/>
            <person name="Kuo A."/>
            <person name="Mondo S."/>
            <person name="Pangilinan J."/>
            <person name="Riley R."/>
            <person name="Labutti K."/>
            <person name="Andreopoulos B."/>
            <person name="Lipzen A."/>
            <person name="Chen C."/>
            <person name="Yanf M."/>
            <person name="Daum C."/>
            <person name="Ng V."/>
            <person name="Clum A."/>
            <person name="Steindorff A."/>
            <person name="Ohm R."/>
            <person name="Martin F."/>
            <person name="Silar P."/>
            <person name="Natvig D."/>
            <person name="Lalanne C."/>
            <person name="Gautier V."/>
            <person name="Ament-Velasquez S.L."/>
            <person name="Kruys A."/>
            <person name="Hutchinson M.I."/>
            <person name="Powell A.J."/>
            <person name="Barry K."/>
            <person name="Miller A.N."/>
            <person name="Grigoriev I.V."/>
            <person name="Debuchy R."/>
            <person name="Gladieux P."/>
            <person name="Thoren M.H."/>
            <person name="Johannesson H."/>
        </authorList>
    </citation>
    <scope>NUCLEOTIDE SEQUENCE</scope>
    <source>
        <strain evidence="5">SMH4607-1</strain>
    </source>
</reference>
<feature type="domain" description="Clr5" evidence="4">
    <location>
        <begin position="14"/>
        <end position="64"/>
    </location>
</feature>
<dbReference type="Proteomes" id="UP001172102">
    <property type="component" value="Unassembled WGS sequence"/>
</dbReference>
<dbReference type="Gene3D" id="1.25.40.20">
    <property type="entry name" value="Ankyrin repeat-containing domain"/>
    <property type="match status" value="4"/>
</dbReference>
<evidence type="ECO:0000256" key="2">
    <source>
        <dbReference type="ARBA" id="ARBA00023043"/>
    </source>
</evidence>
<dbReference type="PANTHER" id="PTHR24198">
    <property type="entry name" value="ANKYRIN REPEAT AND PROTEIN KINASE DOMAIN-CONTAINING PROTEIN"/>
    <property type="match status" value="1"/>
</dbReference>
<sequence>MSSLTKKTGSQHSEAEWMKHRDTIWRRYIIDEAPLKDLLVEVQGLGICVTKAQLEYKLKQWNFRRNIDKLTWNEIDSNIKKRKRTGKESEVIHNGKRLKPEKVAKATNLYRDCKWTSQTAVQATKTDSTQTSLSELHVAVCTPAPMPLEFSWPSTLPWFRVQTELSVVLSNAIPSPPSRVDGDYPGTVLERLCYTVDLWARRMSRGTEISVTSTGLSRLASVIGVTMPELYEGENLQRAAILARLPRPSVSHELLKITIYRLSNCLYSDSAHRENWKHINDVICWSGLMRHRFDFSTLTINDVSISAFVENLFGAAVNSDTVEALDTIRWLLSCGHDPNSPIRYANFVPGAVTAVQLSVMQRRPDLLRLLLDQGADPDLKFSHKRAPLEIVLANPYGVPRQQENKLEMARLLVSRGANVNNPTQGPYPSILGLAAAKLGDVEFLKLVVGKGADVQQTMKCNNDLVRRVTALSCAAGYQDEGNKLVGKSTALAMSYYLLEAHPTINCRMYPLSDYITADVFIAAALAGNCDVIRLLFSHSPTTIATSNSIGITPLLAAVHRGMVQVCELLVELGCSLNSTAGDLSPLMLACQRGERNIVSLLAQKGASTNEALPNSRPFPPAMDFFWGRKAHLCSYEKKKLQELPFFTSLRLALVFHSSDCAITLLHYSAKPLGGEMRLVAVISPSFKDYPHLVSALVKAGGDPREQFEDGNSIISYLVSKYSSFFAEYLDKKRQNIFDSLKFLLHNGAHMDGTELPKALQKGYWRLAELLIQFGASTKARATLRSPVLQSVLLLPDSLAFEKLSQDYPDLIKYTPGSLCAAVQRGHDPAVIHQLLKKRPDNRPLHILEATAVGIAIWQSADISLVHLLDLNSSRPIACKLPFSHYDLDIYDDFHDEPYWFNCIHPDDLDFLRVGREHVQWGRTVSCPALENSAVRGSLLTYAVFANDEAAFLHLLDRGCKPDRSTWLVLAYNGLVSMASILSQRQWGFTSDEENGVPEELPLILAIACLSKEHRTAMVQLLLTAGFPATYAKAQVPPLWIAAIERELSIVQLLIDAGADVNATVLDGGWTLLYYAIWQEEFWQEELAIIFALIDAGANVNGVLLQAIRNSCLKTVNALIHAGADVDEVVDKGVYGEVHTRTPLQYAVEVGQLDIIHALIEAGADVNAAAPREAGATALQFACITGQLGIAKHLIELGADVNAPGSQHKGRTALEGAAEYGRIDMIQLLLHHGAKTTDDGRRQYVRSIALAEYQGHMTAGKMLRAYREWELEDEEILHHVLEDVKMEG</sequence>
<feature type="repeat" description="ANK" evidence="3">
    <location>
        <begin position="1033"/>
        <end position="1065"/>
    </location>
</feature>
<keyword evidence="2 3" id="KW-0040">ANK repeat</keyword>
<dbReference type="InterPro" id="IPR036770">
    <property type="entry name" value="Ankyrin_rpt-contain_sf"/>
</dbReference>
<comment type="caution">
    <text evidence="5">The sequence shown here is derived from an EMBL/GenBank/DDBJ whole genome shotgun (WGS) entry which is preliminary data.</text>
</comment>
<keyword evidence="6" id="KW-1185">Reference proteome</keyword>
<dbReference type="InterPro" id="IPR025676">
    <property type="entry name" value="Clr5_dom"/>
</dbReference>
<organism evidence="5 6">
    <name type="scientific">Lasiosphaeris hirsuta</name>
    <dbReference type="NCBI Taxonomy" id="260670"/>
    <lineage>
        <taxon>Eukaryota</taxon>
        <taxon>Fungi</taxon>
        <taxon>Dikarya</taxon>
        <taxon>Ascomycota</taxon>
        <taxon>Pezizomycotina</taxon>
        <taxon>Sordariomycetes</taxon>
        <taxon>Sordariomycetidae</taxon>
        <taxon>Sordariales</taxon>
        <taxon>Lasiosphaeriaceae</taxon>
        <taxon>Lasiosphaeris</taxon>
    </lineage>
</organism>
<feature type="repeat" description="ANK" evidence="3">
    <location>
        <begin position="1173"/>
        <end position="1205"/>
    </location>
</feature>
<dbReference type="SUPFAM" id="SSF48403">
    <property type="entry name" value="Ankyrin repeat"/>
    <property type="match status" value="3"/>
</dbReference>
<dbReference type="PROSITE" id="PS50297">
    <property type="entry name" value="ANK_REP_REGION"/>
    <property type="match status" value="6"/>
</dbReference>
<feature type="repeat" description="ANK" evidence="3">
    <location>
        <begin position="581"/>
        <end position="609"/>
    </location>
</feature>
<feature type="repeat" description="ANK" evidence="3">
    <location>
        <begin position="549"/>
        <end position="581"/>
    </location>
</feature>
<keyword evidence="1" id="KW-0677">Repeat</keyword>
<evidence type="ECO:0000313" key="6">
    <source>
        <dbReference type="Proteomes" id="UP001172102"/>
    </source>
</evidence>
<dbReference type="Pfam" id="PF12796">
    <property type="entry name" value="Ank_2"/>
    <property type="match status" value="3"/>
</dbReference>
<dbReference type="PRINTS" id="PR01415">
    <property type="entry name" value="ANKYRIN"/>
</dbReference>
<evidence type="ECO:0000259" key="4">
    <source>
        <dbReference type="Pfam" id="PF14420"/>
    </source>
</evidence>
<dbReference type="InterPro" id="IPR002110">
    <property type="entry name" value="Ankyrin_rpt"/>
</dbReference>
<dbReference type="PANTHER" id="PTHR24198:SF165">
    <property type="entry name" value="ANKYRIN REPEAT-CONTAINING PROTEIN-RELATED"/>
    <property type="match status" value="1"/>
</dbReference>
<name>A0AA40E5S6_9PEZI</name>
<evidence type="ECO:0000256" key="3">
    <source>
        <dbReference type="PROSITE-ProRule" id="PRU00023"/>
    </source>
</evidence>
<feature type="repeat" description="ANK" evidence="3">
    <location>
        <begin position="1208"/>
        <end position="1240"/>
    </location>
</feature>
<gene>
    <name evidence="5" type="ORF">B0H67DRAFT_572347</name>
</gene>
<dbReference type="Pfam" id="PF14420">
    <property type="entry name" value="Clr5"/>
    <property type="match status" value="1"/>
</dbReference>
<protein>
    <submittedName>
        <fullName evidence="5">Ankyrin repeat-containing domain protein</fullName>
    </submittedName>
</protein>